<proteinExistence type="inferred from homology"/>
<accession>A0A9R0JVH3</accession>
<keyword evidence="11" id="KW-1185">Reference proteome</keyword>
<feature type="transmembrane region" description="Helical" evidence="10">
    <location>
        <begin position="118"/>
        <end position="138"/>
    </location>
</feature>
<feature type="transmembrane region" description="Helical" evidence="10">
    <location>
        <begin position="84"/>
        <end position="106"/>
    </location>
</feature>
<dbReference type="GO" id="GO:0016125">
    <property type="term" value="P:sterol metabolic process"/>
    <property type="evidence" value="ECO:0000318"/>
    <property type="project" value="GO_Central"/>
</dbReference>
<evidence type="ECO:0000256" key="5">
    <source>
        <dbReference type="ARBA" id="ARBA00022824"/>
    </source>
</evidence>
<comment type="function">
    <text evidence="10">Mediator of sterol homeostasis involved in sterol uptake, trafficking and distribution into membranes.</text>
</comment>
<reference evidence="12" key="2">
    <citation type="submission" date="2025-08" db="UniProtKB">
        <authorList>
            <consortium name="RefSeq"/>
        </authorList>
    </citation>
    <scope>IDENTIFICATION</scope>
    <source>
        <tissue evidence="12">Leaf</tissue>
    </source>
</reference>
<dbReference type="GO" id="GO:0005789">
    <property type="term" value="C:endoplasmic reticulum membrane"/>
    <property type="evidence" value="ECO:0007669"/>
    <property type="project" value="UniProtKB-SubCell"/>
</dbReference>
<comment type="similarity">
    <text evidence="2 10">Belongs to the ARV1 family.</text>
</comment>
<dbReference type="RefSeq" id="XP_021848621.1">
    <property type="nucleotide sequence ID" value="XM_021992929.2"/>
</dbReference>
<dbReference type="Proteomes" id="UP000813463">
    <property type="component" value="Chromosome 6"/>
</dbReference>
<keyword evidence="7 10" id="KW-0445">Lipid transport</keyword>
<evidence type="ECO:0000313" key="12">
    <source>
        <dbReference type="RefSeq" id="XP_021848621.1"/>
    </source>
</evidence>
<comment type="subcellular location">
    <subcellularLocation>
        <location evidence="1 10">Endoplasmic reticulum membrane</location>
        <topology evidence="1 10">Multi-pass membrane protein</topology>
    </subcellularLocation>
</comment>
<dbReference type="GO" id="GO:0005794">
    <property type="term" value="C:Golgi apparatus"/>
    <property type="evidence" value="ECO:0000318"/>
    <property type="project" value="GO_Central"/>
</dbReference>
<dbReference type="GO" id="GO:0032366">
    <property type="term" value="P:intracellular sterol transport"/>
    <property type="evidence" value="ECO:0000318"/>
    <property type="project" value="GO_Central"/>
</dbReference>
<evidence type="ECO:0000256" key="8">
    <source>
        <dbReference type="ARBA" id="ARBA00023098"/>
    </source>
</evidence>
<sequence>MIFADEYIECELLILVIVLVLHKPQAYRHLLFNVLHRNNSDFDTLLFKASFFFLFVDAYKLWILNETSKELSVLSLLTLGLKTLGCSLIGNLVFFCVLFVFSRRFYTFIEDFSGFKDVLLTVVASSYLKIYMLSMLIWEFPASMVHIIDLFVMSSNLVALRVISESSFTKCVGLCLGAHAIKFFVNWMLK</sequence>
<evidence type="ECO:0000313" key="11">
    <source>
        <dbReference type="Proteomes" id="UP000813463"/>
    </source>
</evidence>
<dbReference type="Pfam" id="PF04161">
    <property type="entry name" value="Arv1"/>
    <property type="match status" value="1"/>
</dbReference>
<feature type="transmembrane region" description="Helical" evidence="10">
    <location>
        <begin position="45"/>
        <end position="64"/>
    </location>
</feature>
<comment type="function">
    <text evidence="10">Regulates also the sphingolipid metabolism.</text>
</comment>
<evidence type="ECO:0000256" key="10">
    <source>
        <dbReference type="RuleBase" id="RU368065"/>
    </source>
</evidence>
<protein>
    <recommendedName>
        <fullName evidence="10">Protein ARV</fullName>
    </recommendedName>
</protein>
<evidence type="ECO:0000256" key="7">
    <source>
        <dbReference type="ARBA" id="ARBA00023055"/>
    </source>
</evidence>
<reference evidence="11" key="1">
    <citation type="journal article" date="2021" name="Nat. Commun.">
        <title>Genomic analyses provide insights into spinach domestication and the genetic basis of agronomic traits.</title>
        <authorList>
            <person name="Cai X."/>
            <person name="Sun X."/>
            <person name="Xu C."/>
            <person name="Sun H."/>
            <person name="Wang X."/>
            <person name="Ge C."/>
            <person name="Zhang Z."/>
            <person name="Wang Q."/>
            <person name="Fei Z."/>
            <person name="Jiao C."/>
            <person name="Wang Q."/>
        </authorList>
    </citation>
    <scope>NUCLEOTIDE SEQUENCE [LARGE SCALE GENOMIC DNA]</scope>
    <source>
        <strain evidence="11">cv. Varoflay</strain>
    </source>
</reference>
<dbReference type="InterPro" id="IPR007290">
    <property type="entry name" value="Arv1"/>
</dbReference>
<keyword evidence="3 10" id="KW-0813">Transport</keyword>
<gene>
    <name evidence="12" type="primary">LOC110788305</name>
</gene>
<keyword evidence="8 10" id="KW-0443">Lipid metabolism</keyword>
<keyword evidence="4 10" id="KW-0812">Transmembrane</keyword>
<evidence type="ECO:0000256" key="4">
    <source>
        <dbReference type="ARBA" id="ARBA00022692"/>
    </source>
</evidence>
<dbReference type="GO" id="GO:0032541">
    <property type="term" value="C:cortical endoplasmic reticulum"/>
    <property type="evidence" value="ECO:0000318"/>
    <property type="project" value="GO_Central"/>
</dbReference>
<dbReference type="PANTHER" id="PTHR14467:SF0">
    <property type="entry name" value="PROTEIN ARV1"/>
    <property type="match status" value="1"/>
</dbReference>
<dbReference type="AlphaFoldDB" id="A0A9R0JVH3"/>
<dbReference type="GeneID" id="110788305"/>
<dbReference type="OrthoDB" id="2192830at2759"/>
<keyword evidence="6 10" id="KW-1133">Transmembrane helix</keyword>
<organism evidence="11 12">
    <name type="scientific">Spinacia oleracea</name>
    <name type="common">Spinach</name>
    <dbReference type="NCBI Taxonomy" id="3562"/>
    <lineage>
        <taxon>Eukaryota</taxon>
        <taxon>Viridiplantae</taxon>
        <taxon>Streptophyta</taxon>
        <taxon>Embryophyta</taxon>
        <taxon>Tracheophyta</taxon>
        <taxon>Spermatophyta</taxon>
        <taxon>Magnoliopsida</taxon>
        <taxon>eudicotyledons</taxon>
        <taxon>Gunneridae</taxon>
        <taxon>Pentapetalae</taxon>
        <taxon>Caryophyllales</taxon>
        <taxon>Chenopodiaceae</taxon>
        <taxon>Chenopodioideae</taxon>
        <taxon>Anserineae</taxon>
        <taxon>Spinacia</taxon>
    </lineage>
</organism>
<name>A0A9R0JVH3_SPIOL</name>
<dbReference type="GO" id="GO:0006665">
    <property type="term" value="P:sphingolipid metabolic process"/>
    <property type="evidence" value="ECO:0000318"/>
    <property type="project" value="GO_Central"/>
</dbReference>
<keyword evidence="5 10" id="KW-0256">Endoplasmic reticulum</keyword>
<keyword evidence="9 10" id="KW-0472">Membrane</keyword>
<evidence type="ECO:0000256" key="9">
    <source>
        <dbReference type="ARBA" id="ARBA00023136"/>
    </source>
</evidence>
<evidence type="ECO:0000256" key="3">
    <source>
        <dbReference type="ARBA" id="ARBA00022448"/>
    </source>
</evidence>
<keyword evidence="10" id="KW-0746">Sphingolipid metabolism</keyword>
<dbReference type="KEGG" id="soe:110788305"/>
<dbReference type="PANTHER" id="PTHR14467">
    <property type="entry name" value="ARV1"/>
    <property type="match status" value="1"/>
</dbReference>
<dbReference type="GO" id="GO:0097036">
    <property type="term" value="P:regulation of plasma membrane sterol distribution"/>
    <property type="evidence" value="ECO:0000318"/>
    <property type="project" value="GO_Central"/>
</dbReference>
<evidence type="ECO:0000256" key="6">
    <source>
        <dbReference type="ARBA" id="ARBA00022989"/>
    </source>
</evidence>
<evidence type="ECO:0000256" key="2">
    <source>
        <dbReference type="ARBA" id="ARBA00009187"/>
    </source>
</evidence>
<evidence type="ECO:0000256" key="1">
    <source>
        <dbReference type="ARBA" id="ARBA00004477"/>
    </source>
</evidence>